<keyword evidence="9" id="KW-0443">Lipid metabolism</keyword>
<keyword evidence="7" id="KW-0560">Oxidoreductase</keyword>
<dbReference type="FunFam" id="3.40.50.720:FF:000009">
    <property type="entry name" value="Fatty oxidation complex, alpha subunit"/>
    <property type="match status" value="1"/>
</dbReference>
<dbReference type="CDD" id="cd06558">
    <property type="entry name" value="crotonase-like"/>
    <property type="match status" value="1"/>
</dbReference>
<evidence type="ECO:0000256" key="2">
    <source>
        <dbReference type="ARBA" id="ARBA00005005"/>
    </source>
</evidence>
<keyword evidence="11" id="KW-0413">Isomerase</keyword>
<dbReference type="Gene3D" id="1.10.1040.50">
    <property type="match status" value="1"/>
</dbReference>
<dbReference type="InterPro" id="IPR029045">
    <property type="entry name" value="ClpP/crotonase-like_dom_sf"/>
</dbReference>
<dbReference type="InterPro" id="IPR006176">
    <property type="entry name" value="3-OHacyl-CoA_DH_NAD-bd"/>
</dbReference>
<comment type="catalytic activity">
    <reaction evidence="14">
        <text>a (3S)-3-hydroxyacyl-CoA + NAD(+) = a 3-oxoacyl-CoA + NADH + H(+)</text>
        <dbReference type="Rhea" id="RHEA:22432"/>
        <dbReference type="ChEBI" id="CHEBI:15378"/>
        <dbReference type="ChEBI" id="CHEBI:57318"/>
        <dbReference type="ChEBI" id="CHEBI:57540"/>
        <dbReference type="ChEBI" id="CHEBI:57945"/>
        <dbReference type="ChEBI" id="CHEBI:90726"/>
        <dbReference type="EC" id="1.1.1.35"/>
    </reaction>
</comment>
<accession>A0A076EWP7</accession>
<keyword evidence="8" id="KW-0520">NAD</keyword>
<protein>
    <submittedName>
        <fullName evidence="17">3-hydroxyacyl-CoA dehydrogenase</fullName>
    </submittedName>
</protein>
<comment type="pathway">
    <text evidence="2">Lipid metabolism; fatty acid beta-oxidation.</text>
</comment>
<dbReference type="SUPFAM" id="SSF51735">
    <property type="entry name" value="NAD(P)-binding Rossmann-fold domains"/>
    <property type="match status" value="1"/>
</dbReference>
<evidence type="ECO:0000256" key="4">
    <source>
        <dbReference type="ARBA" id="ARBA00009463"/>
    </source>
</evidence>
<evidence type="ECO:0000313" key="17">
    <source>
        <dbReference type="EMBL" id="AII10410.1"/>
    </source>
</evidence>
<dbReference type="GO" id="GO:0006635">
    <property type="term" value="P:fatty acid beta-oxidation"/>
    <property type="evidence" value="ECO:0007669"/>
    <property type="project" value="UniProtKB-UniPathway"/>
</dbReference>
<geneLocation type="plasmid" evidence="17 18">
    <name>pPDG1</name>
</geneLocation>
<dbReference type="SUPFAM" id="SSF52096">
    <property type="entry name" value="ClpP/crotonase"/>
    <property type="match status" value="1"/>
</dbReference>
<dbReference type="AlphaFoldDB" id="A0A076EWP7"/>
<dbReference type="Pfam" id="PF00725">
    <property type="entry name" value="3HCDH"/>
    <property type="match status" value="2"/>
</dbReference>
<dbReference type="InterPro" id="IPR001753">
    <property type="entry name" value="Enoyl-CoA_hydra/iso"/>
</dbReference>
<organism evidence="17 18">
    <name type="scientific">Rhodococcus opacus</name>
    <name type="common">Nocardia opaca</name>
    <dbReference type="NCBI Taxonomy" id="37919"/>
    <lineage>
        <taxon>Bacteria</taxon>
        <taxon>Bacillati</taxon>
        <taxon>Actinomycetota</taxon>
        <taxon>Actinomycetes</taxon>
        <taxon>Mycobacteriales</taxon>
        <taxon>Nocardiaceae</taxon>
        <taxon>Rhodococcus</taxon>
    </lineage>
</organism>
<dbReference type="InterPro" id="IPR006108">
    <property type="entry name" value="3HC_DH_C"/>
</dbReference>
<dbReference type="FunFam" id="1.10.1040.50:FF:000006">
    <property type="entry name" value="Peroxisomal bifunctional enzyme"/>
    <property type="match status" value="1"/>
</dbReference>
<dbReference type="Pfam" id="PF00378">
    <property type="entry name" value="ECH_1"/>
    <property type="match status" value="1"/>
</dbReference>
<dbReference type="SUPFAM" id="SSF48179">
    <property type="entry name" value="6-phosphogluconate dehydrogenase C-terminal domain-like"/>
    <property type="match status" value="2"/>
</dbReference>
<keyword evidence="6" id="KW-0442">Lipid degradation</keyword>
<evidence type="ECO:0000256" key="10">
    <source>
        <dbReference type="ARBA" id="ARBA00023140"/>
    </source>
</evidence>
<dbReference type="GO" id="GO:0004300">
    <property type="term" value="F:enoyl-CoA hydratase activity"/>
    <property type="evidence" value="ECO:0007669"/>
    <property type="project" value="UniProtKB-ARBA"/>
</dbReference>
<evidence type="ECO:0000256" key="8">
    <source>
        <dbReference type="ARBA" id="ARBA00023027"/>
    </source>
</evidence>
<name>A0A076EWP7_RHOOP</name>
<dbReference type="Gene3D" id="3.90.226.10">
    <property type="entry name" value="2-enoyl-CoA Hydratase, Chain A, domain 1"/>
    <property type="match status" value="1"/>
</dbReference>
<evidence type="ECO:0000256" key="9">
    <source>
        <dbReference type="ARBA" id="ARBA00023098"/>
    </source>
</evidence>
<evidence type="ECO:0000313" key="18">
    <source>
        <dbReference type="Proteomes" id="UP000028488"/>
    </source>
</evidence>
<evidence type="ECO:0000256" key="13">
    <source>
        <dbReference type="ARBA" id="ARBA00023268"/>
    </source>
</evidence>
<evidence type="ECO:0000259" key="16">
    <source>
        <dbReference type="Pfam" id="PF02737"/>
    </source>
</evidence>
<evidence type="ECO:0000256" key="6">
    <source>
        <dbReference type="ARBA" id="ARBA00022963"/>
    </source>
</evidence>
<feature type="domain" description="3-hydroxyacyl-CoA dehydrogenase NAD binding" evidence="16">
    <location>
        <begin position="305"/>
        <end position="481"/>
    </location>
</feature>
<proteinExistence type="inferred from homology"/>
<sequence length="703" mass="74602">MSETTQIVNLSPTVQYEVRGDVAVIRLANPPVNGLGDTIRTGLSAGISAAHDDAIRAVVIVGDGKGFCGGADLRQFGTPAAAVKPSVSEVFDQIQALRKPVVAAIHGFALGGGLELALVCNYRIAQTEATIGLPEVNVGLLPGAGGTQRLPRLIGTGQALEMIQNGATVTAARAAELGIMDHCVAGDPLDAALAFLSNSVPEGAGAPLIDDRPPASSEGVDFDAARRRVRPSTRNGVAQLAAIDAVEAATTHSIGEGLALERTAFVLLVDSPEAKALRHVFFAEKQAAKVADIDRATAPRPINRIAVIGAGTMGTGIAMAFANGGFPVDLIEQNTDALDRGVRTIRRNYEATAAKGRLTAQQVEQRIALIEPSLDLGTASTADLVVEAVFEDMAVKKEVFAKLDALCKPGALLASNTSRLDVDELARSVSRPQDVIGLHFFSPANVMKLLEVVRGDATADDVVVTSLALAQKIAKVPVLSKVCDGFIGNRMLSPYRREADFLLEEGTTPDRIDSVLRDFGLAMGPFAMSDLAGLDIGWAARKRLAPTRPKHLRYSRVADVLCESGRFGQKTAAGYFRYGDGSRNPVPDPVVEEVIRRCAAEDGIERREISDAAIVDRCILALVNEGAKILGEGIAQRASDIDVVYVDGYGFPAYRGGPMYYAQNLGLAEVLRKIREFEATHGECWTPAPLLEKLVRDGETTFQ</sequence>
<dbReference type="RefSeq" id="WP_128642505.1">
    <property type="nucleotide sequence ID" value="NZ_CP008948.1"/>
</dbReference>
<evidence type="ECO:0000256" key="3">
    <source>
        <dbReference type="ARBA" id="ARBA00005086"/>
    </source>
</evidence>
<evidence type="ECO:0000256" key="14">
    <source>
        <dbReference type="ARBA" id="ARBA00049556"/>
    </source>
</evidence>
<comment type="subcellular location">
    <subcellularLocation>
        <location evidence="1">Peroxisome</location>
    </subcellularLocation>
</comment>
<keyword evidence="13" id="KW-0511">Multifunctional enzyme</keyword>
<dbReference type="PANTHER" id="PTHR23309:SF51">
    <property type="entry name" value="3-HYDROXYACYL-COA DEHYDROGENASE-RELATED"/>
    <property type="match status" value="1"/>
</dbReference>
<feature type="domain" description="3-hydroxyacyl-CoA dehydrogenase C-terminal" evidence="15">
    <location>
        <begin position="614"/>
        <end position="699"/>
    </location>
</feature>
<evidence type="ECO:0000256" key="1">
    <source>
        <dbReference type="ARBA" id="ARBA00004275"/>
    </source>
</evidence>
<dbReference type="Pfam" id="PF02737">
    <property type="entry name" value="3HCDH_N"/>
    <property type="match status" value="1"/>
</dbReference>
<evidence type="ECO:0000256" key="12">
    <source>
        <dbReference type="ARBA" id="ARBA00023239"/>
    </source>
</evidence>
<keyword evidence="5" id="KW-0276">Fatty acid metabolism</keyword>
<dbReference type="PANTHER" id="PTHR23309">
    <property type="entry name" value="3-HYDROXYACYL-COA DEHYROGENASE"/>
    <property type="match status" value="1"/>
</dbReference>
<evidence type="ECO:0000256" key="5">
    <source>
        <dbReference type="ARBA" id="ARBA00022832"/>
    </source>
</evidence>
<comment type="similarity">
    <text evidence="4">Belongs to the 3-hydroxyacyl-CoA dehydrogenase family.</text>
</comment>
<reference evidence="17 18" key="1">
    <citation type="submission" date="2014-07" db="EMBL/GenBank/DDBJ databases">
        <title>Genome Sequence of Rhodococcus opacus Strain R7, a Biodegrader of Mono- and Polycyclic Aromatic Hydrocarbons.</title>
        <authorList>
            <person name="Di Gennaro P."/>
            <person name="Zampolli J."/>
            <person name="Presti I."/>
            <person name="Cappelletti M."/>
            <person name="D'Ursi P."/>
            <person name="Orro A."/>
            <person name="Mezzelani A."/>
            <person name="Milanesi L."/>
        </authorList>
    </citation>
    <scope>NUCLEOTIDE SEQUENCE [LARGE SCALE GENOMIC DNA]</scope>
    <source>
        <strain evidence="17 18">R7</strain>
        <plasmid evidence="17">pPDG1</plasmid>
    </source>
</reference>
<keyword evidence="10" id="KW-0576">Peroxisome</keyword>
<gene>
    <name evidence="17" type="ORF">EP51_39605</name>
</gene>
<feature type="domain" description="3-hydroxyacyl-CoA dehydrogenase C-terminal" evidence="15">
    <location>
        <begin position="485"/>
        <end position="578"/>
    </location>
</feature>
<comment type="pathway">
    <text evidence="3">Lipid metabolism; butanoate metabolism.</text>
</comment>
<dbReference type="Gene3D" id="3.40.50.720">
    <property type="entry name" value="NAD(P)-binding Rossmann-like Domain"/>
    <property type="match status" value="1"/>
</dbReference>
<evidence type="ECO:0000256" key="7">
    <source>
        <dbReference type="ARBA" id="ARBA00023002"/>
    </source>
</evidence>
<dbReference type="EMBL" id="CP008948">
    <property type="protein sequence ID" value="AII10410.1"/>
    <property type="molecule type" value="Genomic_DNA"/>
</dbReference>
<dbReference type="UniPathway" id="UPA00659"/>
<evidence type="ECO:0000259" key="15">
    <source>
        <dbReference type="Pfam" id="PF00725"/>
    </source>
</evidence>
<dbReference type="InterPro" id="IPR008927">
    <property type="entry name" value="6-PGluconate_DH-like_C_sf"/>
</dbReference>
<dbReference type="GO" id="GO:0070403">
    <property type="term" value="F:NAD+ binding"/>
    <property type="evidence" value="ECO:0007669"/>
    <property type="project" value="InterPro"/>
</dbReference>
<dbReference type="GO" id="GO:0016853">
    <property type="term" value="F:isomerase activity"/>
    <property type="evidence" value="ECO:0007669"/>
    <property type="project" value="UniProtKB-KW"/>
</dbReference>
<keyword evidence="17" id="KW-0614">Plasmid</keyword>
<dbReference type="GO" id="GO:0003857">
    <property type="term" value="F:(3S)-3-hydroxyacyl-CoA dehydrogenase (NAD+) activity"/>
    <property type="evidence" value="ECO:0007669"/>
    <property type="project" value="UniProtKB-EC"/>
</dbReference>
<dbReference type="InterPro" id="IPR036291">
    <property type="entry name" value="NAD(P)-bd_dom_sf"/>
</dbReference>
<dbReference type="Proteomes" id="UP000028488">
    <property type="component" value="Plasmid pPDG1"/>
</dbReference>
<evidence type="ECO:0000256" key="11">
    <source>
        <dbReference type="ARBA" id="ARBA00023235"/>
    </source>
</evidence>
<keyword evidence="12" id="KW-0456">Lyase</keyword>